<dbReference type="PANTHER" id="PTHR23037:SF35">
    <property type="entry name" value="FIBRONECTIN TYPE-III DOMAIN-CONTAINING PROTEIN"/>
    <property type="match status" value="1"/>
</dbReference>
<keyword evidence="3 12" id="KW-0812">Transmembrane</keyword>
<evidence type="ECO:0000256" key="11">
    <source>
        <dbReference type="SAM" id="MobiDB-lite"/>
    </source>
</evidence>
<feature type="compositionally biased region" description="Polar residues" evidence="11">
    <location>
        <begin position="765"/>
        <end position="785"/>
    </location>
</feature>
<reference evidence="14" key="1">
    <citation type="submission" date="2023-08" db="EMBL/GenBank/DDBJ databases">
        <title>Pelteobagrus vachellii genome.</title>
        <authorList>
            <person name="Liu H."/>
        </authorList>
    </citation>
    <scope>NUCLEOTIDE SEQUENCE</scope>
    <source>
        <strain evidence="14">PRFRI_2022a</strain>
        <tissue evidence="14">Muscle</tissue>
    </source>
</reference>
<feature type="region of interest" description="Disordered" evidence="11">
    <location>
        <begin position="709"/>
        <end position="740"/>
    </location>
</feature>
<evidence type="ECO:0000313" key="15">
    <source>
        <dbReference type="Proteomes" id="UP001187315"/>
    </source>
</evidence>
<feature type="domain" description="Fibronectin type-III" evidence="13">
    <location>
        <begin position="234"/>
        <end position="330"/>
    </location>
</feature>
<evidence type="ECO:0000256" key="6">
    <source>
        <dbReference type="ARBA" id="ARBA00022989"/>
    </source>
</evidence>
<dbReference type="Pfam" id="PF00041">
    <property type="entry name" value="fn3"/>
    <property type="match status" value="2"/>
</dbReference>
<evidence type="ECO:0000256" key="10">
    <source>
        <dbReference type="ARBA" id="ARBA00023180"/>
    </source>
</evidence>
<comment type="similarity">
    <text evidence="2">Belongs to the type I cytokine receptor family. Type 2 subfamily.</text>
</comment>
<keyword evidence="8" id="KW-1015">Disulfide bond</keyword>
<dbReference type="GO" id="GO:0009897">
    <property type="term" value="C:external side of plasma membrane"/>
    <property type="evidence" value="ECO:0007669"/>
    <property type="project" value="TreeGrafter"/>
</dbReference>
<feature type="domain" description="Fibronectin type-III" evidence="13">
    <location>
        <begin position="517"/>
        <end position="610"/>
    </location>
</feature>
<dbReference type="InterPro" id="IPR036116">
    <property type="entry name" value="FN3_sf"/>
</dbReference>
<dbReference type="Gene3D" id="2.60.40.10">
    <property type="entry name" value="Immunoglobulins"/>
    <property type="match status" value="5"/>
</dbReference>
<evidence type="ECO:0000256" key="4">
    <source>
        <dbReference type="ARBA" id="ARBA00022729"/>
    </source>
</evidence>
<keyword evidence="10" id="KW-0325">Glycoprotein</keyword>
<dbReference type="PANTHER" id="PTHR23037">
    <property type="entry name" value="CYTOKINE RECEPTOR"/>
    <property type="match status" value="1"/>
</dbReference>
<sequence>MNCPSFHRLTSFRKFGLITMFLTALFLITTCLLIVCTAQEKCEIFPRNPIIPYGFDLTLFLKAPASSDCHSKMQSHLSKIFWTLNKKKIDERFYDFNSTVASVSIHNLSVDRCTVECFIDAAIPVLLNGIFVQTYPLVSSPQNVSCIATLANKVTCMWDHDEQSTDIKYIVYLKQIKEHLCCSSGKECTFSGPLILVYNHQLSVRVVAQNSYEYSAWSNNVVYRRAWDIVQMDQPEDAIAEALPTGLRVTWDIKEAYWIRKETTDYEIQLHEKDSYTEALVKTVENGKINTLEVTEVKPCTNYTVSVRSRYHGSVWSKWSREVTALSYLNVSSLPLYLWRSKSVLDDEGKRTVHVMWKGVPPSCKAFDKYCIFCDSLKLPESFGPYQNHTIIALDKHPHRITVAVFRNDIRLSDASIEVPAMAEEVNLPPVSNISVFVQHGCINITWEKPQLPVSGYLIVWNSTAKNHMWQQTQNTSFTLKDEPFTLYTISLTPLYEDNPGNEITLHNCSPGRDLTAVSNVQVTGFSDKHAEIHWLPLLPSQCCAFVLNYTVFYQTYNETKSRNVTVGPSQHYVILEDLQARTTYSIYIMANTVASSSKSVPIIFSTKPSKYYLIVLALCCVALILLSMLAVMIQRKVLSKKIPDPRFSSLSMWPSDKFRNPWKLLPVPGGRDTEKILPCHVDGEVISVSSETVTAALKTLADIQNIATDTETPSQSRITQESASFSNKGQLTNAGKEQRVIPSLDFQTSGVSHQEFPLPPIQSPYRTQTPLSSPLESPNKSQWSDETETLLTPKLKNTNYFTSYVTMDMIEPGKHQPSEVFLTFQ</sequence>
<evidence type="ECO:0000256" key="5">
    <source>
        <dbReference type="ARBA" id="ARBA00022737"/>
    </source>
</evidence>
<dbReference type="InterPro" id="IPR013783">
    <property type="entry name" value="Ig-like_fold"/>
</dbReference>
<organism evidence="14 15">
    <name type="scientific">Tachysurus vachellii</name>
    <name type="common">Darkbarbel catfish</name>
    <name type="synonym">Pelteobagrus vachellii</name>
    <dbReference type="NCBI Taxonomy" id="175792"/>
    <lineage>
        <taxon>Eukaryota</taxon>
        <taxon>Metazoa</taxon>
        <taxon>Chordata</taxon>
        <taxon>Craniata</taxon>
        <taxon>Vertebrata</taxon>
        <taxon>Euteleostomi</taxon>
        <taxon>Actinopterygii</taxon>
        <taxon>Neopterygii</taxon>
        <taxon>Teleostei</taxon>
        <taxon>Ostariophysi</taxon>
        <taxon>Siluriformes</taxon>
        <taxon>Bagridae</taxon>
        <taxon>Tachysurus</taxon>
    </lineage>
</organism>
<name>A0AA88LT90_TACVA</name>
<evidence type="ECO:0000256" key="12">
    <source>
        <dbReference type="SAM" id="Phobius"/>
    </source>
</evidence>
<protein>
    <recommendedName>
        <fullName evidence="13">Fibronectin type-III domain-containing protein</fullName>
    </recommendedName>
</protein>
<feature type="compositionally biased region" description="Polar residues" evidence="11">
    <location>
        <begin position="709"/>
        <end position="736"/>
    </location>
</feature>
<evidence type="ECO:0000256" key="1">
    <source>
        <dbReference type="ARBA" id="ARBA00004479"/>
    </source>
</evidence>
<dbReference type="PROSITE" id="PS50853">
    <property type="entry name" value="FN3"/>
    <property type="match status" value="2"/>
</dbReference>
<gene>
    <name evidence="14" type="ORF">Q7C36_020173</name>
</gene>
<evidence type="ECO:0000259" key="13">
    <source>
        <dbReference type="PROSITE" id="PS50853"/>
    </source>
</evidence>
<dbReference type="EMBL" id="JAVHJS010000021">
    <property type="protein sequence ID" value="KAK2823573.1"/>
    <property type="molecule type" value="Genomic_DNA"/>
</dbReference>
<feature type="transmembrane region" description="Helical" evidence="12">
    <location>
        <begin position="612"/>
        <end position="634"/>
    </location>
</feature>
<proteinExistence type="inferred from homology"/>
<keyword evidence="6 12" id="KW-1133">Transmembrane helix</keyword>
<comment type="subcellular location">
    <subcellularLocation>
        <location evidence="1">Membrane</location>
        <topology evidence="1">Single-pass type I membrane protein</topology>
    </subcellularLocation>
</comment>
<evidence type="ECO:0000256" key="3">
    <source>
        <dbReference type="ARBA" id="ARBA00022692"/>
    </source>
</evidence>
<keyword evidence="5" id="KW-0677">Repeat</keyword>
<dbReference type="PROSITE" id="PS01353">
    <property type="entry name" value="HEMATOPO_REC_L_F2"/>
    <property type="match status" value="1"/>
</dbReference>
<dbReference type="AlphaFoldDB" id="A0AA88LT90"/>
<dbReference type="SMART" id="SM00060">
    <property type="entry name" value="FN3"/>
    <property type="match status" value="4"/>
</dbReference>
<dbReference type="Proteomes" id="UP001187315">
    <property type="component" value="Unassembled WGS sequence"/>
</dbReference>
<feature type="region of interest" description="Disordered" evidence="11">
    <location>
        <begin position="752"/>
        <end position="787"/>
    </location>
</feature>
<keyword evidence="7 12" id="KW-0472">Membrane</keyword>
<evidence type="ECO:0000256" key="7">
    <source>
        <dbReference type="ARBA" id="ARBA00023136"/>
    </source>
</evidence>
<dbReference type="SUPFAM" id="SSF49265">
    <property type="entry name" value="Fibronectin type III"/>
    <property type="match status" value="2"/>
</dbReference>
<dbReference type="GO" id="GO:0004896">
    <property type="term" value="F:cytokine receptor activity"/>
    <property type="evidence" value="ECO:0007669"/>
    <property type="project" value="InterPro"/>
</dbReference>
<keyword evidence="9" id="KW-0675">Receptor</keyword>
<keyword evidence="15" id="KW-1185">Reference proteome</keyword>
<evidence type="ECO:0000256" key="9">
    <source>
        <dbReference type="ARBA" id="ARBA00023170"/>
    </source>
</evidence>
<dbReference type="InterPro" id="IPR003529">
    <property type="entry name" value="Hematopoietin_rcpt_Gp130_CS"/>
</dbReference>
<keyword evidence="4" id="KW-0732">Signal</keyword>
<accession>A0AA88LT90</accession>
<dbReference type="CDD" id="cd00063">
    <property type="entry name" value="FN3"/>
    <property type="match status" value="4"/>
</dbReference>
<evidence type="ECO:0000313" key="14">
    <source>
        <dbReference type="EMBL" id="KAK2823573.1"/>
    </source>
</evidence>
<comment type="caution">
    <text evidence="14">The sequence shown here is derived from an EMBL/GenBank/DDBJ whole genome shotgun (WGS) entry which is preliminary data.</text>
</comment>
<evidence type="ECO:0000256" key="8">
    <source>
        <dbReference type="ARBA" id="ARBA00023157"/>
    </source>
</evidence>
<dbReference type="InterPro" id="IPR003961">
    <property type="entry name" value="FN3_dom"/>
</dbReference>
<evidence type="ECO:0000256" key="2">
    <source>
        <dbReference type="ARBA" id="ARBA00008921"/>
    </source>
</evidence>